<name>A0ACC0GJ82_9ERIC</name>
<protein>
    <submittedName>
        <fullName evidence="1">Cysteine-rich repeat secretory protein 38</fullName>
    </submittedName>
</protein>
<evidence type="ECO:0000313" key="1">
    <source>
        <dbReference type="EMBL" id="KAI8001218.1"/>
    </source>
</evidence>
<dbReference type="Proteomes" id="UP001060215">
    <property type="component" value="Chromosome 8"/>
</dbReference>
<gene>
    <name evidence="1" type="ORF">LOK49_LG09G01698</name>
</gene>
<evidence type="ECO:0000313" key="2">
    <source>
        <dbReference type="Proteomes" id="UP001060215"/>
    </source>
</evidence>
<accession>A0ACC0GJ82</accession>
<organism evidence="1 2">
    <name type="scientific">Camellia lanceoleosa</name>
    <dbReference type="NCBI Taxonomy" id="1840588"/>
    <lineage>
        <taxon>Eukaryota</taxon>
        <taxon>Viridiplantae</taxon>
        <taxon>Streptophyta</taxon>
        <taxon>Embryophyta</taxon>
        <taxon>Tracheophyta</taxon>
        <taxon>Spermatophyta</taxon>
        <taxon>Magnoliopsida</taxon>
        <taxon>eudicotyledons</taxon>
        <taxon>Gunneridae</taxon>
        <taxon>Pentapetalae</taxon>
        <taxon>asterids</taxon>
        <taxon>Ericales</taxon>
        <taxon>Theaceae</taxon>
        <taxon>Camellia</taxon>
    </lineage>
</organism>
<sequence>MYGLYLCRSDAAPDMCQKCVEAAIQEIQQPAKCRSNKWATIWYDKCMLRYSVDNFFGTAETYPRVWMWNVENTTSPDDPNYLALDLMSRMKLKVLTQPIMYEHEGLAMVIDVTRYRYGMAQSIGDISGKAYFRASSLTPPVPPPAPTTLSKGSEFLDIN</sequence>
<comment type="caution">
    <text evidence="1">The sequence shown here is derived from an EMBL/GenBank/DDBJ whole genome shotgun (WGS) entry which is preliminary data.</text>
</comment>
<proteinExistence type="predicted"/>
<keyword evidence="2" id="KW-1185">Reference proteome</keyword>
<dbReference type="EMBL" id="CM045765">
    <property type="protein sequence ID" value="KAI8001218.1"/>
    <property type="molecule type" value="Genomic_DNA"/>
</dbReference>
<reference evidence="1 2" key="1">
    <citation type="journal article" date="2022" name="Plant J.">
        <title>Chromosome-level genome of Camellia lanceoleosa provides a valuable resource for understanding genome evolution and self-incompatibility.</title>
        <authorList>
            <person name="Gong W."/>
            <person name="Xiao S."/>
            <person name="Wang L."/>
            <person name="Liao Z."/>
            <person name="Chang Y."/>
            <person name="Mo W."/>
            <person name="Hu G."/>
            <person name="Li W."/>
            <person name="Zhao G."/>
            <person name="Zhu H."/>
            <person name="Hu X."/>
            <person name="Ji K."/>
            <person name="Xiang X."/>
            <person name="Song Q."/>
            <person name="Yuan D."/>
            <person name="Jin S."/>
            <person name="Zhang L."/>
        </authorList>
    </citation>
    <scope>NUCLEOTIDE SEQUENCE [LARGE SCALE GENOMIC DNA]</scope>
    <source>
        <strain evidence="1">SQ_2022a</strain>
    </source>
</reference>